<evidence type="ECO:0000313" key="1">
    <source>
        <dbReference type="EMBL" id="TRY17409.1"/>
    </source>
</evidence>
<keyword evidence="1" id="KW-0413">Isomerase</keyword>
<reference evidence="1 2" key="1">
    <citation type="submission" date="2019-07" db="EMBL/GenBank/DDBJ databases">
        <authorList>
            <person name="Zhou L.-Y."/>
        </authorList>
    </citation>
    <scope>NUCLEOTIDE SEQUENCE [LARGE SCALE GENOMIC DNA]</scope>
    <source>
        <strain evidence="1 2">YIM 101269</strain>
    </source>
</reference>
<sequence>MSLAHRMRQAICDTFEQVGALAPTNCEGWQAQDLAAHLWIRDRRVDALPGIALQRFAGHTERLQRETMHAMGFDALVAGLRRPPLPVRLLMSYPNASEYTIHHLDVARPNGLEVELSEADERTLLPTTRMFAKNVAKGFGGRLVVTPSIGGSFAHGTGDRPVHLTGTPSEILYFCAGRVEHADVEFTGEAETIEALKASVKGL</sequence>
<dbReference type="NCBIfam" id="TIGR03083">
    <property type="entry name" value="maleylpyruvate isomerase family mycothiol-dependent enzyme"/>
    <property type="match status" value="1"/>
</dbReference>
<keyword evidence="1" id="KW-0670">Pyruvate</keyword>
<protein>
    <submittedName>
        <fullName evidence="1">Maleylpyruvate isomerase family mycothiol-dependent enzyme</fullName>
    </submittedName>
</protein>
<proteinExistence type="predicted"/>
<keyword evidence="2" id="KW-1185">Reference proteome</keyword>
<organism evidence="1 2">
    <name type="scientific">Tessaracoccus rhinocerotis</name>
    <dbReference type="NCBI Taxonomy" id="1689449"/>
    <lineage>
        <taxon>Bacteria</taxon>
        <taxon>Bacillati</taxon>
        <taxon>Actinomycetota</taxon>
        <taxon>Actinomycetes</taxon>
        <taxon>Propionibacteriales</taxon>
        <taxon>Propionibacteriaceae</taxon>
        <taxon>Tessaracoccus</taxon>
    </lineage>
</organism>
<dbReference type="EMBL" id="VKKG01000005">
    <property type="protein sequence ID" value="TRY17409.1"/>
    <property type="molecule type" value="Genomic_DNA"/>
</dbReference>
<comment type="caution">
    <text evidence="1">The sequence shown here is derived from an EMBL/GenBank/DDBJ whole genome shotgun (WGS) entry which is preliminary data.</text>
</comment>
<dbReference type="AlphaFoldDB" id="A0A553JY79"/>
<dbReference type="GO" id="GO:0016853">
    <property type="term" value="F:isomerase activity"/>
    <property type="evidence" value="ECO:0007669"/>
    <property type="project" value="UniProtKB-KW"/>
</dbReference>
<evidence type="ECO:0000313" key="2">
    <source>
        <dbReference type="Proteomes" id="UP000317638"/>
    </source>
</evidence>
<gene>
    <name evidence="1" type="ORF">FOJ82_12795</name>
</gene>
<dbReference type="Proteomes" id="UP000317638">
    <property type="component" value="Unassembled WGS sequence"/>
</dbReference>
<name>A0A553JY79_9ACTN</name>
<dbReference type="OrthoDB" id="3268903at2"/>
<dbReference type="RefSeq" id="WP_143938873.1">
    <property type="nucleotide sequence ID" value="NZ_VKKG01000005.1"/>
</dbReference>
<accession>A0A553JY79</accession>
<dbReference type="InterPro" id="IPR017517">
    <property type="entry name" value="Maleyloyr_isom"/>
</dbReference>